<dbReference type="EMBL" id="BPWL01000008">
    <property type="protein sequence ID" value="GJJ13291.1"/>
    <property type="molecule type" value="Genomic_DNA"/>
</dbReference>
<evidence type="ECO:0000256" key="1">
    <source>
        <dbReference type="SAM" id="MobiDB-lite"/>
    </source>
</evidence>
<dbReference type="Proteomes" id="UP001050691">
    <property type="component" value="Unassembled WGS sequence"/>
</dbReference>
<feature type="compositionally biased region" description="Basic and acidic residues" evidence="1">
    <location>
        <begin position="251"/>
        <end position="263"/>
    </location>
</feature>
<name>A0AAV5AF68_9AGAM</name>
<feature type="region of interest" description="Disordered" evidence="1">
    <location>
        <begin position="245"/>
        <end position="264"/>
    </location>
</feature>
<protein>
    <submittedName>
        <fullName evidence="2">Uncharacterized protein</fullName>
    </submittedName>
</protein>
<evidence type="ECO:0000313" key="2">
    <source>
        <dbReference type="EMBL" id="GJJ13291.1"/>
    </source>
</evidence>
<sequence>MILFSNFAQPGGSLSSELIPKPSSSALEGGAIHFKLQTISGRALRFPFNALLRLFSGPTIHHALPLASDLSISVHSSSSPDIETSTGVAFGEEPITTRSEFSFRNLRRLRRQGWLVFPRELISLGQQSFLSPTLTSSATVLGDIGNTHRDTVSDGVQYIFSPQIIEGSAGSVYCEPSDISVLYPLLPHPNSFIPLLALTSATAENNPELEYVDYNSVVHIGSPLGPSFLNFALPGVLEEGSACEANNAHGGESETGRLGDKNSDSLSEFLDQFPPPPPVDSVINSSCDALTGIIEKEHLALRSPVHTEINMAMEQEGEQTAEHETIDYSQESVEHQLGYHNERIKSSQSENIIRTFPFRDSVHPSLSMPFGMKPNECKARGLGFLTYNYVEPVKG</sequence>
<comment type="caution">
    <text evidence="2">The sequence shown here is derived from an EMBL/GenBank/DDBJ whole genome shotgun (WGS) entry which is preliminary data.</text>
</comment>
<accession>A0AAV5AF68</accession>
<keyword evidence="3" id="KW-1185">Reference proteome</keyword>
<reference evidence="2" key="1">
    <citation type="submission" date="2021-10" db="EMBL/GenBank/DDBJ databases">
        <title>De novo Genome Assembly of Clathrus columnatus (Basidiomycota, Fungi) Using Illumina and Nanopore Sequence Data.</title>
        <authorList>
            <person name="Ogiso-Tanaka E."/>
            <person name="Itagaki H."/>
            <person name="Hosoya T."/>
            <person name="Hosaka K."/>
        </authorList>
    </citation>
    <scope>NUCLEOTIDE SEQUENCE</scope>
    <source>
        <strain evidence="2">MO-923</strain>
    </source>
</reference>
<evidence type="ECO:0000313" key="3">
    <source>
        <dbReference type="Proteomes" id="UP001050691"/>
    </source>
</evidence>
<dbReference type="AlphaFoldDB" id="A0AAV5AF68"/>
<gene>
    <name evidence="2" type="ORF">Clacol_007543</name>
</gene>
<proteinExistence type="predicted"/>
<organism evidence="2 3">
    <name type="scientific">Clathrus columnatus</name>
    <dbReference type="NCBI Taxonomy" id="1419009"/>
    <lineage>
        <taxon>Eukaryota</taxon>
        <taxon>Fungi</taxon>
        <taxon>Dikarya</taxon>
        <taxon>Basidiomycota</taxon>
        <taxon>Agaricomycotina</taxon>
        <taxon>Agaricomycetes</taxon>
        <taxon>Phallomycetidae</taxon>
        <taxon>Phallales</taxon>
        <taxon>Clathraceae</taxon>
        <taxon>Clathrus</taxon>
    </lineage>
</organism>